<accession>A0A0G0Q1R4</accession>
<dbReference type="SUPFAM" id="SSF53448">
    <property type="entry name" value="Nucleotide-diphospho-sugar transferases"/>
    <property type="match status" value="1"/>
</dbReference>
<keyword evidence="2" id="KW-0808">Transferase</keyword>
<protein>
    <submittedName>
        <fullName evidence="2">Glycosyl transferase family 2</fullName>
    </submittedName>
</protein>
<dbReference type="Pfam" id="PF00535">
    <property type="entry name" value="Glycos_transf_2"/>
    <property type="match status" value="1"/>
</dbReference>
<dbReference type="Proteomes" id="UP000034539">
    <property type="component" value="Unassembled WGS sequence"/>
</dbReference>
<reference evidence="2 3" key="1">
    <citation type="journal article" date="2015" name="Nature">
        <title>rRNA introns, odd ribosomes, and small enigmatic genomes across a large radiation of phyla.</title>
        <authorList>
            <person name="Brown C.T."/>
            <person name="Hug L.A."/>
            <person name="Thomas B.C."/>
            <person name="Sharon I."/>
            <person name="Castelle C.J."/>
            <person name="Singh A."/>
            <person name="Wilkins M.J."/>
            <person name="Williams K.H."/>
            <person name="Banfield J.F."/>
        </authorList>
    </citation>
    <scope>NUCLEOTIDE SEQUENCE [LARGE SCALE GENOMIC DNA]</scope>
</reference>
<proteinExistence type="predicted"/>
<name>A0A0G0Q1R4_9BACT</name>
<dbReference type="PANTHER" id="PTHR43630:SF2">
    <property type="entry name" value="GLYCOSYLTRANSFERASE"/>
    <property type="match status" value="1"/>
</dbReference>
<evidence type="ECO:0000259" key="1">
    <source>
        <dbReference type="Pfam" id="PF00535"/>
    </source>
</evidence>
<dbReference type="Gene3D" id="3.90.550.10">
    <property type="entry name" value="Spore Coat Polysaccharide Biosynthesis Protein SpsA, Chain A"/>
    <property type="match status" value="1"/>
</dbReference>
<gene>
    <name evidence="2" type="ORF">UT63_C0003G0030</name>
</gene>
<evidence type="ECO:0000313" key="2">
    <source>
        <dbReference type="EMBL" id="KKR34314.1"/>
    </source>
</evidence>
<dbReference type="InterPro" id="IPR029044">
    <property type="entry name" value="Nucleotide-diphossugar_trans"/>
</dbReference>
<feature type="domain" description="Glycosyltransferase 2-like" evidence="1">
    <location>
        <begin position="4"/>
        <end position="98"/>
    </location>
</feature>
<comment type="caution">
    <text evidence="2">The sequence shown here is derived from an EMBL/GenBank/DDBJ whole genome shotgun (WGS) entry which is preliminary data.</text>
</comment>
<dbReference type="CDD" id="cd02511">
    <property type="entry name" value="Beta4Glucosyltransferase"/>
    <property type="match status" value="1"/>
</dbReference>
<dbReference type="GO" id="GO:0016740">
    <property type="term" value="F:transferase activity"/>
    <property type="evidence" value="ECO:0007669"/>
    <property type="project" value="UniProtKB-KW"/>
</dbReference>
<dbReference type="InterPro" id="IPR001173">
    <property type="entry name" value="Glyco_trans_2-like"/>
</dbReference>
<sequence length="303" mass="35395">MKISAVINTYNEEKNLERALRSLVWAEEIIVVDMESTDKTLEIAAKFNAKVYSHPYVGYVEPARNLGLEKANGDWIFILDADEEATLLLGKKLRQLSENIEGKTYFRLPRKNILFDKWIQHTGWWPDYQIRFFRKGSVTWGDEIHSIPETRGKGEDIPASEENALIHHNYQTVEQFVTRMNRYTTIEARLLYNQKQPFEWKKLIERSIGEFLGRYFAGEGYKDGVHGLGLSLLQSFYQVLVQLKLWQAYKFEEKQVGLADSEKVITSSLGELKYWIDNKKIEEEKGQLKKNILKLKSRLPLNL</sequence>
<dbReference type="AlphaFoldDB" id="A0A0G0Q1R4"/>
<dbReference type="EMBL" id="LBXN01000003">
    <property type="protein sequence ID" value="KKR34314.1"/>
    <property type="molecule type" value="Genomic_DNA"/>
</dbReference>
<organism evidence="2 3">
    <name type="scientific">Candidatus Gottesmanbacteria bacterium GW2011_GWC2_39_8</name>
    <dbReference type="NCBI Taxonomy" id="1618450"/>
    <lineage>
        <taxon>Bacteria</taxon>
        <taxon>Candidatus Gottesmaniibacteriota</taxon>
    </lineage>
</organism>
<dbReference type="PANTHER" id="PTHR43630">
    <property type="entry name" value="POLY-BETA-1,6-N-ACETYL-D-GLUCOSAMINE SYNTHASE"/>
    <property type="match status" value="1"/>
</dbReference>
<evidence type="ECO:0000313" key="3">
    <source>
        <dbReference type="Proteomes" id="UP000034539"/>
    </source>
</evidence>